<dbReference type="EnsemblMetazoa" id="CLYHEMT011049.1">
    <property type="protein sequence ID" value="CLYHEMP011049.1"/>
    <property type="gene ID" value="CLYHEMG011049"/>
</dbReference>
<comment type="function">
    <text evidence="4">Required for assembly of dynein regulatory complex (DRC) and inner dynein arm (IDA) complexes, which are responsible for ciliary beat regulation, thereby playing a central role in motility in cilia and flagella. Probably acts together with CCDC40 to form a molecular ruler that determines the 96 nanometer (nm) repeat length and arrangements of components in cilia and flagella. Not required for outer dynein arm complexes assembly.</text>
</comment>
<evidence type="ECO:0000256" key="3">
    <source>
        <dbReference type="ARBA" id="ARBA00023054"/>
    </source>
</evidence>
<evidence type="ECO:0000313" key="8">
    <source>
        <dbReference type="Proteomes" id="UP000594262"/>
    </source>
</evidence>
<evidence type="ECO:0000256" key="5">
    <source>
        <dbReference type="SAM" id="Coils"/>
    </source>
</evidence>
<dbReference type="Pfam" id="PF24161">
    <property type="entry name" value="CCDC39"/>
    <property type="match status" value="1"/>
</dbReference>
<proteinExistence type="inferred from homology"/>
<evidence type="ECO:0000256" key="6">
    <source>
        <dbReference type="SAM" id="MobiDB-lite"/>
    </source>
</evidence>
<accession>A0A7M5UK50</accession>
<reference evidence="7" key="1">
    <citation type="submission" date="2021-01" db="UniProtKB">
        <authorList>
            <consortium name="EnsemblMetazoa"/>
        </authorList>
    </citation>
    <scope>IDENTIFICATION</scope>
</reference>
<dbReference type="Proteomes" id="UP000594262">
    <property type="component" value="Unplaced"/>
</dbReference>
<feature type="compositionally biased region" description="Low complexity" evidence="6">
    <location>
        <begin position="938"/>
        <end position="986"/>
    </location>
</feature>
<dbReference type="OrthoDB" id="10259720at2759"/>
<name>A0A7M5UK50_9CNID</name>
<feature type="coiled-coil region" evidence="5">
    <location>
        <begin position="58"/>
        <end position="120"/>
    </location>
</feature>
<protein>
    <recommendedName>
        <fullName evidence="2">Coiled-coil domain-containing protein 39</fullName>
    </recommendedName>
</protein>
<feature type="compositionally biased region" description="Low complexity" evidence="6">
    <location>
        <begin position="877"/>
        <end position="913"/>
    </location>
</feature>
<feature type="coiled-coil region" evidence="5">
    <location>
        <begin position="663"/>
        <end position="801"/>
    </location>
</feature>
<dbReference type="InterPro" id="IPR033290">
    <property type="entry name" value="CCDC39"/>
</dbReference>
<feature type="coiled-coil region" evidence="5">
    <location>
        <begin position="457"/>
        <end position="573"/>
    </location>
</feature>
<keyword evidence="3 5" id="KW-0175">Coiled coil</keyword>
<dbReference type="GO" id="GO:0005930">
    <property type="term" value="C:axoneme"/>
    <property type="evidence" value="ECO:0007669"/>
    <property type="project" value="InterPro"/>
</dbReference>
<dbReference type="GO" id="GO:0036159">
    <property type="term" value="P:inner dynein arm assembly"/>
    <property type="evidence" value="ECO:0007669"/>
    <property type="project" value="InterPro"/>
</dbReference>
<comment type="similarity">
    <text evidence="1">Belongs to the CCDC39 family.</text>
</comment>
<evidence type="ECO:0000256" key="2">
    <source>
        <dbReference type="ARBA" id="ARBA00016725"/>
    </source>
</evidence>
<feature type="compositionally biased region" description="Polar residues" evidence="6">
    <location>
        <begin position="987"/>
        <end position="996"/>
    </location>
</feature>
<dbReference type="AlphaFoldDB" id="A0A7M5UK50"/>
<evidence type="ECO:0000256" key="1">
    <source>
        <dbReference type="ARBA" id="ARBA00005805"/>
    </source>
</evidence>
<evidence type="ECO:0000256" key="4">
    <source>
        <dbReference type="ARBA" id="ARBA00045182"/>
    </source>
</evidence>
<feature type="region of interest" description="Disordered" evidence="6">
    <location>
        <begin position="870"/>
        <end position="914"/>
    </location>
</feature>
<evidence type="ECO:0000313" key="7">
    <source>
        <dbReference type="EnsemblMetazoa" id="CLYHEMP011049.1"/>
    </source>
</evidence>
<sequence length="996" mass="115351">MEAILSDLNFDEGMALPIANVENKHMESELELKHKDIGRIRDDIDQYIERVRAMSGHLKNVRQERQQTQELFNARNREVNTEEHAKQLAEREEGRLKAEILRLEKELDGIKERKNVYENNIFKGTEKVENLKGQMNWDQQSLNAWLKESAKRDEDTLILQKYARADEGKIKELSLKQEKLVDESTKRRRALEHEITQTLTTQLELDKVSEAFREAHQARQELLEQWENTIKQMQRRDNEIDEASLRLMELRVNVKTKQEDMKDRQQFLDDELNNNKEKEKKISMAERNAAKLRLEYQNIENSRQQFQDELETLKYKVDRTAKDLESTRKKAHELKNEVAIRQDKLSRAVDVKEELIEQLTLAEDSKMTAEERSDRLEAALKKEQQRIVDVEKELAKLREMQFKKTQDLYQVRQMETNTNAEIHGAKAASRNLSSKLYKLDQESLKQQEIVYNQDFQLQQAERKLIRLQGDRTNEEKNQLNEKIKQLTGILEGHQNKQTMLTAQLKKLGDDLRRANRDLSKGEDETKNLTNKIGELTLHNDSSERELRNIKNKKEDLMVDENLLKLEIKRLRDQLFNRATEVLSLEDRRLLLETAMKERRQEIYIHTDMLKAQVKTSEDERQKISAELHERISKIEKLRKRYEILMVSMAPPEGEEEKTQAYYVIKAAQEKEELQRTGDQLDAKIRKAEKEIRALKNTVKLMNDRNSTYRKSFNNVEETSEEYEKKMQLEEQLRAAMDKLKYKKRQMKELQEDLRVMQATAESLTVDENELVVTMEEKQRTIDSLQKELDVQEEKKERADKMTRKVIRDVKGSSTALKKSKKAFEEGEADIKVRELRDFNNSLMKKLGLICRDYPDIAPVLTMYCQQSGLPVPPSPGPGSSRGSSTTGSVRSNLSSARSSVSSVRSDTSSARQSRQALGTVSVDLSLNAFASHSPLGTPPRSTASSRASSGKSTPSRTPSRSTSASSNRTSPTKKTPTSKSNSRPPTGQSSASSSKR</sequence>
<dbReference type="PANTHER" id="PTHR18962:SF0">
    <property type="entry name" value="COILED-COIL DOMAIN-CONTAINING PROTEIN 39"/>
    <property type="match status" value="1"/>
</dbReference>
<feature type="region of interest" description="Disordered" evidence="6">
    <location>
        <begin position="930"/>
        <end position="996"/>
    </location>
</feature>
<feature type="coiled-coil region" evidence="5">
    <location>
        <begin position="205"/>
        <end position="400"/>
    </location>
</feature>
<dbReference type="RefSeq" id="XP_066915894.1">
    <property type="nucleotide sequence ID" value="XM_067059793.1"/>
</dbReference>
<dbReference type="GO" id="GO:0060287">
    <property type="term" value="P:epithelial cilium movement involved in determination of left/right asymmetry"/>
    <property type="evidence" value="ECO:0007669"/>
    <property type="project" value="TreeGrafter"/>
</dbReference>
<dbReference type="GO" id="GO:0005576">
    <property type="term" value="C:extracellular region"/>
    <property type="evidence" value="ECO:0007669"/>
    <property type="project" value="GOC"/>
</dbReference>
<dbReference type="GO" id="GO:0060285">
    <property type="term" value="P:cilium-dependent cell motility"/>
    <property type="evidence" value="ECO:0007669"/>
    <property type="project" value="TreeGrafter"/>
</dbReference>
<dbReference type="GeneID" id="136803039"/>
<dbReference type="PANTHER" id="PTHR18962">
    <property type="entry name" value="COILED-COIL DOMAIN-CONTAINING PROTEIN 39"/>
    <property type="match status" value="1"/>
</dbReference>
<organism evidence="7 8">
    <name type="scientific">Clytia hemisphaerica</name>
    <dbReference type="NCBI Taxonomy" id="252671"/>
    <lineage>
        <taxon>Eukaryota</taxon>
        <taxon>Metazoa</taxon>
        <taxon>Cnidaria</taxon>
        <taxon>Hydrozoa</taxon>
        <taxon>Hydroidolina</taxon>
        <taxon>Leptothecata</taxon>
        <taxon>Obeliida</taxon>
        <taxon>Clytiidae</taxon>
        <taxon>Clytia</taxon>
    </lineage>
</organism>
<keyword evidence="8" id="KW-1185">Reference proteome</keyword>